<dbReference type="EMBL" id="MHUF01000026">
    <property type="protein sequence ID" value="OHA72013.1"/>
    <property type="molecule type" value="Genomic_DNA"/>
</dbReference>
<accession>A0A1G2RGP1</accession>
<reference evidence="1 2" key="1">
    <citation type="journal article" date="2016" name="Nat. Commun.">
        <title>Thousands of microbial genomes shed light on interconnected biogeochemical processes in an aquifer system.</title>
        <authorList>
            <person name="Anantharaman K."/>
            <person name="Brown C.T."/>
            <person name="Hug L.A."/>
            <person name="Sharon I."/>
            <person name="Castelle C.J."/>
            <person name="Probst A.J."/>
            <person name="Thomas B.C."/>
            <person name="Singh A."/>
            <person name="Wilkins M.J."/>
            <person name="Karaoz U."/>
            <person name="Brodie E.L."/>
            <person name="Williams K.H."/>
            <person name="Hubbard S.S."/>
            <person name="Banfield J.F."/>
        </authorList>
    </citation>
    <scope>NUCLEOTIDE SEQUENCE [LARGE SCALE GENOMIC DNA]</scope>
</reference>
<protein>
    <submittedName>
        <fullName evidence="1">Uncharacterized protein</fullName>
    </submittedName>
</protein>
<organism evidence="1 2">
    <name type="scientific">Candidatus Wildermuthbacteria bacterium RIFCSPLOWO2_01_FULL_47_18</name>
    <dbReference type="NCBI Taxonomy" id="1802460"/>
    <lineage>
        <taxon>Bacteria</taxon>
        <taxon>Candidatus Wildermuthiibacteriota</taxon>
    </lineage>
</organism>
<gene>
    <name evidence="1" type="ORF">A3A27_01985</name>
</gene>
<dbReference type="Proteomes" id="UP000177287">
    <property type="component" value="Unassembled WGS sequence"/>
</dbReference>
<sequence>MVNDQNYQAVVEKIIRNGKHGPYAVARSKELGSVTFALNSGAEQEKDWPEPGTYVMLSQVRKKRAGWRAQHWRFVRPSDEQQQSRGSTEQ</sequence>
<evidence type="ECO:0000313" key="1">
    <source>
        <dbReference type="EMBL" id="OHA72013.1"/>
    </source>
</evidence>
<proteinExistence type="predicted"/>
<comment type="caution">
    <text evidence="1">The sequence shown here is derived from an EMBL/GenBank/DDBJ whole genome shotgun (WGS) entry which is preliminary data.</text>
</comment>
<name>A0A1G2RGP1_9BACT</name>
<dbReference type="AlphaFoldDB" id="A0A1G2RGP1"/>
<evidence type="ECO:0000313" key="2">
    <source>
        <dbReference type="Proteomes" id="UP000177287"/>
    </source>
</evidence>